<organism evidence="1 4">
    <name type="scientific">Bacteroides thetaiotaomicron</name>
    <dbReference type="NCBI Taxonomy" id="818"/>
    <lineage>
        <taxon>Bacteria</taxon>
        <taxon>Pseudomonadati</taxon>
        <taxon>Bacteroidota</taxon>
        <taxon>Bacteroidia</taxon>
        <taxon>Bacteroidales</taxon>
        <taxon>Bacteroidaceae</taxon>
        <taxon>Bacteroides</taxon>
    </lineage>
</organism>
<dbReference type="KEGG" id="btho:Btheta7330_02022"/>
<name>A0A0N7IA09_BACT4</name>
<dbReference type="AlphaFoldDB" id="A0A0N7IA09"/>
<evidence type="ECO:0000313" key="2">
    <source>
        <dbReference type="EMBL" id="CUP88319.1"/>
    </source>
</evidence>
<dbReference type="EMBL" id="CZBI01000002">
    <property type="protein sequence ID" value="CUP88319.1"/>
    <property type="molecule type" value="Genomic_DNA"/>
</dbReference>
<dbReference type="EMBL" id="CZAP01000010">
    <property type="protein sequence ID" value="CUP68873.1"/>
    <property type="molecule type" value="Genomic_DNA"/>
</dbReference>
<evidence type="ECO:0000313" key="4">
    <source>
        <dbReference type="Proteomes" id="UP000095576"/>
    </source>
</evidence>
<sequence length="46" mass="5614">MNFTSANWKFILKLYIYLHEVKQRQEIQFNLYKSSSKASDRKVLFV</sequence>
<evidence type="ECO:0000313" key="3">
    <source>
        <dbReference type="Proteomes" id="UP000095541"/>
    </source>
</evidence>
<dbReference type="Proteomes" id="UP000095576">
    <property type="component" value="Unassembled WGS sequence"/>
</dbReference>
<reference evidence="3 4" key="1">
    <citation type="submission" date="2015-09" db="EMBL/GenBank/DDBJ databases">
        <authorList>
            <consortium name="Pathogen Informatics"/>
        </authorList>
    </citation>
    <scope>NUCLEOTIDE SEQUENCE [LARGE SCALE GENOMIC DNA]</scope>
    <source>
        <strain evidence="1 4">2789STDY5834899</strain>
        <strain evidence="2 3">2789STDY5834945</strain>
    </source>
</reference>
<dbReference type="Proteomes" id="UP000095541">
    <property type="component" value="Unassembled WGS sequence"/>
</dbReference>
<evidence type="ECO:0000313" key="1">
    <source>
        <dbReference type="EMBL" id="CUP68873.1"/>
    </source>
</evidence>
<gene>
    <name evidence="1" type="ORF">ERS852511_02894</name>
    <name evidence="2" type="ORF">ERS852557_02043</name>
</gene>
<dbReference type="PATRIC" id="fig|818.23.peg.2093"/>
<accession>A0A0N7IA09</accession>
<proteinExistence type="predicted"/>
<protein>
    <submittedName>
        <fullName evidence="1">Uncharacterized protein</fullName>
    </submittedName>
</protein>
<accession>I0PZZ9</accession>